<name>C5BAM7_EDWI9</name>
<protein>
    <submittedName>
        <fullName evidence="1">Uncharacterized protein</fullName>
    </submittedName>
</protein>
<accession>C5BAM7</accession>
<dbReference type="EMBL" id="CP001600">
    <property type="protein sequence ID" value="ACR70234.1"/>
    <property type="molecule type" value="Genomic_DNA"/>
</dbReference>
<dbReference type="HOGENOM" id="CLU_3061072_0_0_6"/>
<reference evidence="1 2" key="2">
    <citation type="journal article" date="2012" name="J. Bacteriol.">
        <title>Genome Sequence of Edwardsiella ictaluri 93-146, a Strain Associated with a Natural Channel Catfish Outbreak of Enteric Septicemia of Catfish.</title>
        <authorList>
            <person name="Williams M.L."/>
            <person name="Gillaspy A.F."/>
            <person name="Dyer D.W."/>
            <person name="Thune R.L."/>
            <person name="Waldbieser G.C."/>
            <person name="Schuster S.C."/>
            <person name="Gipson J."/>
            <person name="Zaitshik J."/>
            <person name="Landry C."/>
            <person name="Banes M.M."/>
            <person name="Lawrence M.L."/>
        </authorList>
    </citation>
    <scope>NUCLEOTIDE SEQUENCE [LARGE SCALE GENOMIC DNA]</scope>
    <source>
        <strain evidence="1 2">93-146</strain>
    </source>
</reference>
<evidence type="ECO:0000313" key="1">
    <source>
        <dbReference type="EMBL" id="ACR70234.1"/>
    </source>
</evidence>
<evidence type="ECO:0000313" key="2">
    <source>
        <dbReference type="Proteomes" id="UP000001485"/>
    </source>
</evidence>
<dbReference type="KEGG" id="eic:NT01EI_3084"/>
<sequence>MLSLLPNFIFKIMFNIFMSVFECPFARKWFDAARCDFLFHGGTLMKIICCVSS</sequence>
<dbReference type="AlphaFoldDB" id="C5BAM7"/>
<gene>
    <name evidence="1" type="ordered locus">NT01EI_3084</name>
</gene>
<reference evidence="2" key="1">
    <citation type="submission" date="2009-03" db="EMBL/GenBank/DDBJ databases">
        <title>Complete genome sequence of Edwardsiella ictaluri 93-146.</title>
        <authorList>
            <person name="Williams M.L."/>
            <person name="Gillaspy A.F."/>
            <person name="Dyer D.W."/>
            <person name="Thune R.L."/>
            <person name="Waldbieser G.C."/>
            <person name="Schuster S.C."/>
            <person name="Gipson J."/>
            <person name="Zaitshik J."/>
            <person name="Landry C."/>
            <person name="Lawrence M.L."/>
        </authorList>
    </citation>
    <scope>NUCLEOTIDE SEQUENCE [LARGE SCALE GENOMIC DNA]</scope>
    <source>
        <strain evidence="2">93-146</strain>
    </source>
</reference>
<proteinExistence type="predicted"/>
<dbReference type="Proteomes" id="UP000001485">
    <property type="component" value="Chromosome"/>
</dbReference>
<organism evidence="1 2">
    <name type="scientific">Edwardsiella ictaluri (strain 93-146)</name>
    <dbReference type="NCBI Taxonomy" id="634503"/>
    <lineage>
        <taxon>Bacteria</taxon>
        <taxon>Pseudomonadati</taxon>
        <taxon>Pseudomonadota</taxon>
        <taxon>Gammaproteobacteria</taxon>
        <taxon>Enterobacterales</taxon>
        <taxon>Hafniaceae</taxon>
        <taxon>Edwardsiella</taxon>
    </lineage>
</organism>